<organism evidence="2 3">
    <name type="scientific">Meiothermus luteus</name>
    <dbReference type="NCBI Taxonomy" id="2026184"/>
    <lineage>
        <taxon>Bacteria</taxon>
        <taxon>Thermotogati</taxon>
        <taxon>Deinococcota</taxon>
        <taxon>Deinococci</taxon>
        <taxon>Thermales</taxon>
        <taxon>Thermaceae</taxon>
        <taxon>Meiothermus</taxon>
    </lineage>
</organism>
<dbReference type="RefSeq" id="WP_119359182.1">
    <property type="nucleotide sequence ID" value="NZ_QWKZ01000009.1"/>
</dbReference>
<dbReference type="Proteomes" id="UP000265800">
    <property type="component" value="Unassembled WGS sequence"/>
</dbReference>
<dbReference type="AlphaFoldDB" id="A0A399EZ80"/>
<proteinExistence type="predicted"/>
<name>A0A399EZ80_9DEIN</name>
<comment type="caution">
    <text evidence="2">The sequence shown here is derived from an EMBL/GenBank/DDBJ whole genome shotgun (WGS) entry which is preliminary data.</text>
</comment>
<keyword evidence="1" id="KW-0175">Coiled coil</keyword>
<gene>
    <name evidence="2" type="ORF">Mlute_00502</name>
</gene>
<dbReference type="EMBL" id="QWKZ01000009">
    <property type="protein sequence ID" value="RIH88895.1"/>
    <property type="molecule type" value="Genomic_DNA"/>
</dbReference>
<reference evidence="2 3" key="1">
    <citation type="submission" date="2018-08" db="EMBL/GenBank/DDBJ databases">
        <title>Meiothermus luteus KCTC 52599 genome sequencing project.</title>
        <authorList>
            <person name="Da Costa M.S."/>
            <person name="Albuquerque L."/>
            <person name="Raposo P."/>
            <person name="Froufe H.J.C."/>
            <person name="Barroso C.S."/>
            <person name="Egas C."/>
        </authorList>
    </citation>
    <scope>NUCLEOTIDE SEQUENCE [LARGE SCALE GENOMIC DNA]</scope>
    <source>
        <strain evidence="2 3">KCTC 52599</strain>
    </source>
</reference>
<feature type="coiled-coil region" evidence="1">
    <location>
        <begin position="44"/>
        <end position="124"/>
    </location>
</feature>
<sequence>MEKDTRSALQELVVLETTPLPPQPDEYDEYKALKGRLKPLLERKAELEGRLAVAQKRLDAAHSAEEQVAANVEVVAVERLLARLAEEAKPIEARIAEIEAARQREKLEAEYRMLLATHDQLLEQAASLVAGLEDYFRKLAQDWWALSKRIADSEGQREKVARELGLLGPFKHVGLKTAGLDHAETFAFGQKLRLIHGGHVLQEILSKYRE</sequence>
<accession>A0A399EZ80</accession>
<evidence type="ECO:0000256" key="1">
    <source>
        <dbReference type="SAM" id="Coils"/>
    </source>
</evidence>
<evidence type="ECO:0000313" key="3">
    <source>
        <dbReference type="Proteomes" id="UP000265800"/>
    </source>
</evidence>
<keyword evidence="3" id="KW-1185">Reference proteome</keyword>
<evidence type="ECO:0000313" key="2">
    <source>
        <dbReference type="EMBL" id="RIH88895.1"/>
    </source>
</evidence>
<protein>
    <submittedName>
        <fullName evidence="2">Uncharacterized protein</fullName>
    </submittedName>
</protein>